<dbReference type="EMBL" id="HBFM01004324">
    <property type="protein sequence ID" value="CAD8766081.1"/>
    <property type="molecule type" value="Transcribed_RNA"/>
</dbReference>
<gene>
    <name evidence="3" type="ORF">PPAR00522_LOCUS2471</name>
</gene>
<dbReference type="AlphaFoldDB" id="A0A7S0Y8H5"/>
<dbReference type="Pfam" id="PF00481">
    <property type="entry name" value="PP2C"/>
    <property type="match status" value="1"/>
</dbReference>
<evidence type="ECO:0000256" key="1">
    <source>
        <dbReference type="SAM" id="MobiDB-lite"/>
    </source>
</evidence>
<proteinExistence type="predicted"/>
<sequence length="505" mass="52257">MLEVGVYSLTGNRYGELNQDYAVVQEMYPPQSIPRDQGQMFLAVMCDGHGILGEKIASYAGKALGRHIYHSSLRNLTLKNVDPELLKKIMKEAFEKGHAQALDLYNDPPMSVMYPTGNGANKVMTLHTLRKSSNLDREPHQYINSRNGYSRIFESGCTCTALLAQGDVTCLANVGDSMAVIAVDRGSSYDVRVLTQQHNGKDADEMKRILDEDLLRINKNGYVKVMEGPLEGYELAVTRALGHRHLQKLGISPDPTLSIVTLSEDDRCIIVASDGVWDVLDPLEAVERVMEDAGSGKSPTECAKRLVEGAMELAVTESSSKTTGGRGNDGKGSIFIGGGGGAGAGGAGGLGSGTSNNGGPGNYSGTASSLGLTSASYSSSGGASAAKGTNGGGNGATTMGGSLGSVFAGSYPNGATNNSLAGDQGILKRSSMSGGYPSQPLAPRSSYSGGTIPILDGSSGMTGPNNGRRVSTSGLELSFGAGAGSRRISNSDGDSFLLPSAGSLG</sequence>
<dbReference type="Gene3D" id="3.60.40.10">
    <property type="entry name" value="PPM-type phosphatase domain"/>
    <property type="match status" value="1"/>
</dbReference>
<dbReference type="InterPro" id="IPR036457">
    <property type="entry name" value="PPM-type-like_dom_sf"/>
</dbReference>
<accession>A0A7S0Y8H5</accession>
<feature type="compositionally biased region" description="Polar residues" evidence="1">
    <location>
        <begin position="459"/>
        <end position="475"/>
    </location>
</feature>
<dbReference type="InterPro" id="IPR015655">
    <property type="entry name" value="PP2C"/>
</dbReference>
<reference evidence="3" key="1">
    <citation type="submission" date="2021-01" db="EMBL/GenBank/DDBJ databases">
        <authorList>
            <person name="Corre E."/>
            <person name="Pelletier E."/>
            <person name="Niang G."/>
            <person name="Scheremetjew M."/>
            <person name="Finn R."/>
            <person name="Kale V."/>
            <person name="Holt S."/>
            <person name="Cochrane G."/>
            <person name="Meng A."/>
            <person name="Brown T."/>
            <person name="Cohen L."/>
        </authorList>
    </citation>
    <scope>NUCLEOTIDE SEQUENCE</scope>
    <source>
        <strain evidence="3">SAG 63-3</strain>
    </source>
</reference>
<dbReference type="CDD" id="cd00143">
    <property type="entry name" value="PP2Cc"/>
    <property type="match status" value="1"/>
</dbReference>
<protein>
    <recommendedName>
        <fullName evidence="2">PPM-type phosphatase domain-containing protein</fullName>
    </recommendedName>
</protein>
<dbReference type="GO" id="GO:0004722">
    <property type="term" value="F:protein serine/threonine phosphatase activity"/>
    <property type="evidence" value="ECO:0007669"/>
    <property type="project" value="InterPro"/>
</dbReference>
<name>A0A7S0Y8H5_9CHLO</name>
<feature type="non-terminal residue" evidence="3">
    <location>
        <position position="505"/>
    </location>
</feature>
<dbReference type="PANTHER" id="PTHR47992">
    <property type="entry name" value="PROTEIN PHOSPHATASE"/>
    <property type="match status" value="1"/>
</dbReference>
<evidence type="ECO:0000313" key="3">
    <source>
        <dbReference type="EMBL" id="CAD8766081.1"/>
    </source>
</evidence>
<feature type="domain" description="PPM-type phosphatase" evidence="2">
    <location>
        <begin position="3"/>
        <end position="326"/>
    </location>
</feature>
<organism evidence="3">
    <name type="scientific">Polytomella parva</name>
    <dbReference type="NCBI Taxonomy" id="51329"/>
    <lineage>
        <taxon>Eukaryota</taxon>
        <taxon>Viridiplantae</taxon>
        <taxon>Chlorophyta</taxon>
        <taxon>core chlorophytes</taxon>
        <taxon>Chlorophyceae</taxon>
        <taxon>CS clade</taxon>
        <taxon>Chlamydomonadales</taxon>
        <taxon>Chlamydomonadaceae</taxon>
        <taxon>Polytomella</taxon>
    </lineage>
</organism>
<dbReference type="SUPFAM" id="SSF81606">
    <property type="entry name" value="PP2C-like"/>
    <property type="match status" value="1"/>
</dbReference>
<feature type="region of interest" description="Disordered" evidence="1">
    <location>
        <begin position="426"/>
        <end position="505"/>
    </location>
</feature>
<dbReference type="SMART" id="SM00332">
    <property type="entry name" value="PP2Cc"/>
    <property type="match status" value="1"/>
</dbReference>
<dbReference type="PROSITE" id="PS51746">
    <property type="entry name" value="PPM_2"/>
    <property type="match status" value="1"/>
</dbReference>
<dbReference type="InterPro" id="IPR001932">
    <property type="entry name" value="PPM-type_phosphatase-like_dom"/>
</dbReference>
<evidence type="ECO:0000259" key="2">
    <source>
        <dbReference type="PROSITE" id="PS51746"/>
    </source>
</evidence>